<comment type="similarity">
    <text evidence="2 15">Belongs to the precorrin methyltransferase family.</text>
</comment>
<feature type="binding site" evidence="14">
    <location>
        <position position="226"/>
    </location>
    <ligand>
        <name>S-adenosyl-L-methionine</name>
        <dbReference type="ChEBI" id="CHEBI:59789"/>
    </ligand>
</feature>
<comment type="pathway">
    <text evidence="12 14">Porphyrin-containing compound metabolism; siroheme biosynthesis; precorrin-2 from uroporphyrinogen III: step 1/1.</text>
</comment>
<dbReference type="InterPro" id="IPR012409">
    <property type="entry name" value="Sirohaem_synth"/>
</dbReference>
<comment type="pathway">
    <text evidence="14">Porphyrin-containing compound metabolism; siroheme biosynthesis; siroheme from sirohydrochlorin: step 1/1.</text>
</comment>
<dbReference type="PANTHER" id="PTHR45790:SF1">
    <property type="entry name" value="SIROHEME SYNTHASE"/>
    <property type="match status" value="1"/>
</dbReference>
<comment type="catalytic activity">
    <reaction evidence="13 14">
        <text>precorrin-2 + NAD(+) = sirohydrochlorin + NADH + 2 H(+)</text>
        <dbReference type="Rhea" id="RHEA:15613"/>
        <dbReference type="ChEBI" id="CHEBI:15378"/>
        <dbReference type="ChEBI" id="CHEBI:57540"/>
        <dbReference type="ChEBI" id="CHEBI:57945"/>
        <dbReference type="ChEBI" id="CHEBI:58351"/>
        <dbReference type="ChEBI" id="CHEBI:58827"/>
        <dbReference type="EC" id="1.3.1.76"/>
    </reaction>
</comment>
<dbReference type="GO" id="GO:0051266">
    <property type="term" value="F:sirohydrochlorin ferrochelatase activity"/>
    <property type="evidence" value="ECO:0007669"/>
    <property type="project" value="UniProtKB-EC"/>
</dbReference>
<evidence type="ECO:0000256" key="2">
    <source>
        <dbReference type="ARBA" id="ARBA00005879"/>
    </source>
</evidence>
<evidence type="ECO:0000256" key="15">
    <source>
        <dbReference type="RuleBase" id="RU003960"/>
    </source>
</evidence>
<keyword evidence="14" id="KW-0597">Phosphoprotein</keyword>
<dbReference type="Gene3D" id="3.30.950.10">
    <property type="entry name" value="Methyltransferase, Cobalt-precorrin-4 Transmethylase, Domain 2"/>
    <property type="match status" value="1"/>
</dbReference>
<dbReference type="InterPro" id="IPR019478">
    <property type="entry name" value="Sirohaem_synthase_dimer_dom"/>
</dbReference>
<comment type="catalytic activity">
    <reaction evidence="14">
        <text>siroheme + 2 H(+) = sirohydrochlorin + Fe(2+)</text>
        <dbReference type="Rhea" id="RHEA:24360"/>
        <dbReference type="ChEBI" id="CHEBI:15378"/>
        <dbReference type="ChEBI" id="CHEBI:29033"/>
        <dbReference type="ChEBI" id="CHEBI:58351"/>
        <dbReference type="ChEBI" id="CHEBI:60052"/>
        <dbReference type="EC" id="4.99.1.4"/>
    </reaction>
</comment>
<comment type="similarity">
    <text evidence="14">In the C-terminal section; belongs to the precorrin methyltransferase family.</text>
</comment>
<feature type="active site" description="Proton donor" evidence="14">
    <location>
        <position position="271"/>
    </location>
</feature>
<dbReference type="InterPro" id="IPR006367">
    <property type="entry name" value="Sirohaem_synthase_N"/>
</dbReference>
<feature type="domain" description="Sirohaem synthase dimerisation" evidence="17">
    <location>
        <begin position="150"/>
        <end position="207"/>
    </location>
</feature>
<evidence type="ECO:0000259" key="16">
    <source>
        <dbReference type="Pfam" id="PF00590"/>
    </source>
</evidence>
<keyword evidence="11 14" id="KW-0511">Multifunctional enzyme</keyword>
<sequence length="466" mass="50838">MDYFPLFIKLKNQPCLVVGAGEIAARKIELLGRAGARITVVAEQFRESVLAMQDTLGLIPRQKSFSPNDVTGMRLVVSATNCRTTNELVAASAETQRIPVNVVDNPDLCSFIFPAIVDRSPLIAAISSGGVSPVLARMLRAKIESMIPARYGRLAQFAEDFRLLVKQSIQEPARRRIFWENMLQGRVAELVFADNTEAAGRLLEASLHDAEQQPNKGEVYLIGAGPGDPDLMTFRALRLLQQADVVVYDRLVSAGILEMARRDAEKIYVGKQRSNHSLPQESINELLAKLALSGKRVARLKGGDPFIFGRGGEEIETLMQQGIDFQVVPGITAAAGCASYAGIPLTHRDHAQSCTFVTGHLKDGNINLNWKQLAAPNQTIVIYMGLVGLTNICHALIENGCPSDHPIAVVQQGTTPNQRVLTGTLQDMPQRVEHEDIKPPTLIIVGTVVSLHEKLNWFKTAQASAG</sequence>
<dbReference type="GO" id="GO:0043115">
    <property type="term" value="F:precorrin-2 dehydrogenase activity"/>
    <property type="evidence" value="ECO:0007669"/>
    <property type="project" value="UniProtKB-EC"/>
</dbReference>
<evidence type="ECO:0000256" key="8">
    <source>
        <dbReference type="ARBA" id="ARBA00023027"/>
    </source>
</evidence>
<evidence type="ECO:0000256" key="3">
    <source>
        <dbReference type="ARBA" id="ARBA00022573"/>
    </source>
</evidence>
<dbReference type="InterPro" id="IPR050161">
    <property type="entry name" value="Siro_Cobalamin_biosynth"/>
</dbReference>
<evidence type="ECO:0000256" key="5">
    <source>
        <dbReference type="ARBA" id="ARBA00022679"/>
    </source>
</evidence>
<keyword evidence="7 14" id="KW-0560">Oxidoreductase</keyword>
<feature type="binding site" evidence="14">
    <location>
        <position position="413"/>
    </location>
    <ligand>
        <name>S-adenosyl-L-methionine</name>
        <dbReference type="ChEBI" id="CHEBI:59789"/>
    </ligand>
</feature>
<feature type="domain" description="Siroheme synthase central" evidence="18">
    <location>
        <begin position="125"/>
        <end position="146"/>
    </location>
</feature>
<dbReference type="EC" id="2.1.1.107" evidence="14"/>
<dbReference type="InterPro" id="IPR000878">
    <property type="entry name" value="4pyrrol_Mease"/>
</dbReference>
<gene>
    <name evidence="14 19" type="primary">cysG</name>
    <name evidence="19" type="ORF">NP590_05925</name>
</gene>
<reference evidence="19 20" key="1">
    <citation type="submission" date="2022-07" db="EMBL/GenBank/DDBJ databases">
        <title>Methylomonas rivi sp. nov., Methylomonas rosea sp. nov., Methylomonas aureus sp. nov. and Methylomonas subterranea sp. nov., four novel methanotrophs isolated from a freshwater creek and the deep terrestrial subsurface.</title>
        <authorList>
            <person name="Abin C."/>
            <person name="Sankaranarayanan K."/>
            <person name="Garner C."/>
            <person name="Sindelar R."/>
            <person name="Kotary K."/>
            <person name="Garner R."/>
            <person name="Barclay S."/>
            <person name="Lawson P."/>
            <person name="Krumholz L."/>
        </authorList>
    </citation>
    <scope>NUCLEOTIDE SEQUENCE [LARGE SCALE GENOMIC DNA]</scope>
    <source>
        <strain evidence="19 20">SURF-2</strain>
    </source>
</reference>
<dbReference type="InterPro" id="IPR014777">
    <property type="entry name" value="4pyrrole_Mease_sub1"/>
</dbReference>
<feature type="binding site" evidence="14">
    <location>
        <begin position="43"/>
        <end position="44"/>
    </location>
    <ligand>
        <name>NAD(+)</name>
        <dbReference type="ChEBI" id="CHEBI:57540"/>
    </ligand>
</feature>
<dbReference type="NCBIfam" id="TIGR01470">
    <property type="entry name" value="cysG_Nterm"/>
    <property type="match status" value="1"/>
</dbReference>
<dbReference type="InterPro" id="IPR003043">
    <property type="entry name" value="Uropor_MeTrfase_CS"/>
</dbReference>
<dbReference type="Pfam" id="PF10414">
    <property type="entry name" value="CysG_dimeriser"/>
    <property type="match status" value="1"/>
</dbReference>
<dbReference type="PROSITE" id="PS00840">
    <property type="entry name" value="SUMT_2"/>
    <property type="match status" value="1"/>
</dbReference>
<dbReference type="SUPFAM" id="SSF75615">
    <property type="entry name" value="Siroheme synthase middle domains-like"/>
    <property type="match status" value="1"/>
</dbReference>
<feature type="active site" description="Proton acceptor" evidence="14">
    <location>
        <position position="249"/>
    </location>
</feature>
<dbReference type="EMBL" id="JANIBJ010000008">
    <property type="protein sequence ID" value="MCQ8103634.1"/>
    <property type="molecule type" value="Genomic_DNA"/>
</dbReference>
<name>A0ABT1TDU7_9GAMM</name>
<evidence type="ECO:0000256" key="9">
    <source>
        <dbReference type="ARBA" id="ARBA00023239"/>
    </source>
</evidence>
<dbReference type="InterPro" id="IPR036291">
    <property type="entry name" value="NAD(P)-bd_dom_sf"/>
</dbReference>
<comment type="function">
    <text evidence="14">Multifunctional enzyme that catalyzes the SAM-dependent methylations of uroporphyrinogen III at position C-2 and C-7 to form precorrin-2 via precorrin-1. Then it catalyzes the NAD-dependent ring dehydrogenation of precorrin-2 to yield sirohydrochlorin. Finally, it catalyzes the ferrochelation of sirohydrochlorin to yield siroheme.</text>
</comment>
<dbReference type="SUPFAM" id="SSF53790">
    <property type="entry name" value="Tetrapyrrole methylase"/>
    <property type="match status" value="1"/>
</dbReference>
<dbReference type="InterPro" id="IPR037115">
    <property type="entry name" value="Sirohaem_synt_dimer_dom_sf"/>
</dbReference>
<evidence type="ECO:0000256" key="10">
    <source>
        <dbReference type="ARBA" id="ARBA00023244"/>
    </source>
</evidence>
<keyword evidence="6 14" id="KW-0949">S-adenosyl-L-methionine</keyword>
<dbReference type="Pfam" id="PF13241">
    <property type="entry name" value="NAD_binding_7"/>
    <property type="match status" value="1"/>
</dbReference>
<dbReference type="NCBIfam" id="TIGR01469">
    <property type="entry name" value="cobA_cysG_Cterm"/>
    <property type="match status" value="1"/>
</dbReference>
<dbReference type="PANTHER" id="PTHR45790">
    <property type="entry name" value="SIROHEME SYNTHASE-RELATED"/>
    <property type="match status" value="1"/>
</dbReference>
<keyword evidence="9 14" id="KW-0456">Lyase</keyword>
<dbReference type="Gene3D" id="3.40.1010.10">
    <property type="entry name" value="Cobalt-precorrin-4 Transmethylase, Domain 1"/>
    <property type="match status" value="1"/>
</dbReference>
<comment type="similarity">
    <text evidence="14">In the N-terminal section; belongs to the precorrin-2 dehydrogenase / sirohydrochlorin ferrochelatase family.</text>
</comment>
<dbReference type="PIRSF" id="PIRSF036426">
    <property type="entry name" value="Sirohaem_synth"/>
    <property type="match status" value="1"/>
</dbReference>
<organism evidence="19 20">
    <name type="scientific">Methylomonas subterranea</name>
    <dbReference type="NCBI Taxonomy" id="2952225"/>
    <lineage>
        <taxon>Bacteria</taxon>
        <taxon>Pseudomonadati</taxon>
        <taxon>Pseudomonadota</taxon>
        <taxon>Gammaproteobacteria</taxon>
        <taxon>Methylococcales</taxon>
        <taxon>Methylococcaceae</taxon>
        <taxon>Methylomonas</taxon>
    </lineage>
</organism>
<comment type="pathway">
    <text evidence="14">Cofactor biosynthesis; adenosylcobalamin biosynthesis; sirohydrochlorin from precorrin-2: step 1/1.</text>
</comment>
<dbReference type="RefSeq" id="WP_256601389.1">
    <property type="nucleotide sequence ID" value="NZ_JANIBJ010000008.1"/>
</dbReference>
<feature type="region of interest" description="Uroporphyrinogen-III C-methyltransferase" evidence="14">
    <location>
        <begin position="217"/>
        <end position="466"/>
    </location>
</feature>
<dbReference type="Proteomes" id="UP001524499">
    <property type="component" value="Unassembled WGS sequence"/>
</dbReference>
<keyword evidence="4 14" id="KW-0489">Methyltransferase</keyword>
<evidence type="ECO:0000259" key="17">
    <source>
        <dbReference type="Pfam" id="PF10414"/>
    </source>
</evidence>
<evidence type="ECO:0000256" key="4">
    <source>
        <dbReference type="ARBA" id="ARBA00022603"/>
    </source>
</evidence>
<feature type="binding site" evidence="14">
    <location>
        <begin position="22"/>
        <end position="23"/>
    </location>
    <ligand>
        <name>NAD(+)</name>
        <dbReference type="ChEBI" id="CHEBI:57540"/>
    </ligand>
</feature>
<feature type="modified residue" description="Phosphoserine" evidence="14">
    <location>
        <position position="128"/>
    </location>
</feature>
<keyword evidence="20" id="KW-1185">Reference proteome</keyword>
<feature type="binding site" evidence="14">
    <location>
        <position position="384"/>
    </location>
    <ligand>
        <name>S-adenosyl-L-methionine</name>
        <dbReference type="ChEBI" id="CHEBI:59789"/>
    </ligand>
</feature>
<dbReference type="Gene3D" id="1.10.8.210">
    <property type="entry name" value="Sirohaem synthase, dimerisation domain"/>
    <property type="match status" value="1"/>
</dbReference>
<dbReference type="SUPFAM" id="SSF51735">
    <property type="entry name" value="NAD(P)-binding Rossmann-fold domains"/>
    <property type="match status" value="1"/>
</dbReference>
<dbReference type="Pfam" id="PF14824">
    <property type="entry name" value="Sirohm_synth_M"/>
    <property type="match status" value="1"/>
</dbReference>
<feature type="binding site" evidence="14">
    <location>
        <position position="307"/>
    </location>
    <ligand>
        <name>S-adenosyl-L-methionine</name>
        <dbReference type="ChEBI" id="CHEBI:59789"/>
    </ligand>
</feature>
<accession>A0ABT1TDU7</accession>
<evidence type="ECO:0000259" key="18">
    <source>
        <dbReference type="Pfam" id="PF14824"/>
    </source>
</evidence>
<dbReference type="InterPro" id="IPR014776">
    <property type="entry name" value="4pyrrole_Mease_sub2"/>
</dbReference>
<dbReference type="Gene3D" id="3.40.50.720">
    <property type="entry name" value="NAD(P)-binding Rossmann-like Domain"/>
    <property type="match status" value="1"/>
</dbReference>
<dbReference type="InterPro" id="IPR035996">
    <property type="entry name" value="4pyrrol_Methylase_sf"/>
</dbReference>
<evidence type="ECO:0000256" key="13">
    <source>
        <dbReference type="ARBA" id="ARBA00047561"/>
    </source>
</evidence>
<dbReference type="Pfam" id="PF00590">
    <property type="entry name" value="TP_methylase"/>
    <property type="match status" value="1"/>
</dbReference>
<feature type="region of interest" description="Precorrin-2 dehydrogenase / sirohydrochlorin ferrochelatase" evidence="14">
    <location>
        <begin position="1"/>
        <end position="203"/>
    </location>
</feature>
<dbReference type="GO" id="GO:0032259">
    <property type="term" value="P:methylation"/>
    <property type="evidence" value="ECO:0007669"/>
    <property type="project" value="UniProtKB-KW"/>
</dbReference>
<dbReference type="InterPro" id="IPR006366">
    <property type="entry name" value="CobA/CysG_C"/>
</dbReference>
<dbReference type="EC" id="1.3.1.76" evidence="14"/>
<evidence type="ECO:0000256" key="1">
    <source>
        <dbReference type="ARBA" id="ARBA00005010"/>
    </source>
</evidence>
<evidence type="ECO:0000313" key="19">
    <source>
        <dbReference type="EMBL" id="MCQ8103634.1"/>
    </source>
</evidence>
<comment type="catalytic activity">
    <reaction evidence="14">
        <text>uroporphyrinogen III + 2 S-adenosyl-L-methionine = precorrin-2 + 2 S-adenosyl-L-homocysteine + H(+)</text>
        <dbReference type="Rhea" id="RHEA:32459"/>
        <dbReference type="ChEBI" id="CHEBI:15378"/>
        <dbReference type="ChEBI" id="CHEBI:57308"/>
        <dbReference type="ChEBI" id="CHEBI:57856"/>
        <dbReference type="ChEBI" id="CHEBI:58827"/>
        <dbReference type="ChEBI" id="CHEBI:59789"/>
        <dbReference type="EC" id="2.1.1.107"/>
    </reaction>
</comment>
<keyword evidence="10 14" id="KW-0627">Porphyrin biosynthesis</keyword>
<protein>
    <recommendedName>
        <fullName evidence="14">Siroheme synthase</fullName>
    </recommendedName>
    <domain>
        <recommendedName>
            <fullName evidence="14">Uroporphyrinogen-III C-methyltransferase</fullName>
            <shortName evidence="14">Urogen III methylase</shortName>
            <ecNumber evidence="14">2.1.1.107</ecNumber>
        </recommendedName>
        <alternativeName>
            <fullName evidence="14">SUMT</fullName>
        </alternativeName>
        <alternativeName>
            <fullName evidence="14">Uroporphyrinogen III methylase</fullName>
            <shortName evidence="14">UROM</shortName>
        </alternativeName>
    </domain>
    <domain>
        <recommendedName>
            <fullName evidence="14">Precorrin-2 dehydrogenase</fullName>
            <ecNumber evidence="14">1.3.1.76</ecNumber>
        </recommendedName>
    </domain>
    <domain>
        <recommendedName>
            <fullName evidence="14">Sirohydrochlorin ferrochelatase</fullName>
            <ecNumber evidence="14">4.99.1.4</ecNumber>
        </recommendedName>
    </domain>
</protein>
<comment type="caution">
    <text evidence="19">The sequence shown here is derived from an EMBL/GenBank/DDBJ whole genome shotgun (WGS) entry which is preliminary data.</text>
</comment>
<comment type="pathway">
    <text evidence="14">Cofactor biosynthesis; adenosylcobalamin biosynthesis; precorrin-2 from uroporphyrinogen III: step 1/1.</text>
</comment>
<evidence type="ECO:0000256" key="12">
    <source>
        <dbReference type="ARBA" id="ARBA00025705"/>
    </source>
</evidence>
<evidence type="ECO:0000256" key="7">
    <source>
        <dbReference type="ARBA" id="ARBA00023002"/>
    </source>
</evidence>
<keyword evidence="8 14" id="KW-0520">NAD</keyword>
<dbReference type="NCBIfam" id="NF004790">
    <property type="entry name" value="PRK06136.1"/>
    <property type="match status" value="1"/>
</dbReference>
<keyword evidence="3 14" id="KW-0169">Cobalamin biosynthesis</keyword>
<dbReference type="InterPro" id="IPR028281">
    <property type="entry name" value="Sirohaem_synthase_central"/>
</dbReference>
<evidence type="ECO:0000256" key="11">
    <source>
        <dbReference type="ARBA" id="ARBA00023268"/>
    </source>
</evidence>
<dbReference type="CDD" id="cd11642">
    <property type="entry name" value="SUMT"/>
    <property type="match status" value="1"/>
</dbReference>
<comment type="pathway">
    <text evidence="1 14">Porphyrin-containing compound metabolism; siroheme biosynthesis; sirohydrochlorin from precorrin-2: step 1/1.</text>
</comment>
<feature type="domain" description="Tetrapyrrole methylase" evidence="16">
    <location>
        <begin position="219"/>
        <end position="428"/>
    </location>
</feature>
<dbReference type="Gene3D" id="3.30.160.110">
    <property type="entry name" value="Siroheme synthase, domain 2"/>
    <property type="match status" value="1"/>
</dbReference>
<proteinExistence type="inferred from homology"/>
<keyword evidence="5 14" id="KW-0808">Transferase</keyword>
<feature type="binding site" evidence="14">
    <location>
        <begin position="332"/>
        <end position="333"/>
    </location>
    <ligand>
        <name>S-adenosyl-L-methionine</name>
        <dbReference type="ChEBI" id="CHEBI:59789"/>
    </ligand>
</feature>
<feature type="binding site" evidence="14">
    <location>
        <begin position="302"/>
        <end position="304"/>
    </location>
    <ligand>
        <name>S-adenosyl-L-methionine</name>
        <dbReference type="ChEBI" id="CHEBI:59789"/>
    </ligand>
</feature>
<dbReference type="HAMAP" id="MF_01646">
    <property type="entry name" value="Siroheme_synth"/>
    <property type="match status" value="1"/>
</dbReference>
<dbReference type="EC" id="4.99.1.4" evidence="14"/>
<evidence type="ECO:0000256" key="14">
    <source>
        <dbReference type="HAMAP-Rule" id="MF_01646"/>
    </source>
</evidence>
<dbReference type="NCBIfam" id="NF007922">
    <property type="entry name" value="PRK10637.1"/>
    <property type="match status" value="1"/>
</dbReference>
<evidence type="ECO:0000313" key="20">
    <source>
        <dbReference type="Proteomes" id="UP001524499"/>
    </source>
</evidence>
<evidence type="ECO:0000256" key="6">
    <source>
        <dbReference type="ARBA" id="ARBA00022691"/>
    </source>
</evidence>
<dbReference type="GO" id="GO:0004851">
    <property type="term" value="F:uroporphyrin-III C-methyltransferase activity"/>
    <property type="evidence" value="ECO:0007669"/>
    <property type="project" value="UniProtKB-EC"/>
</dbReference>